<dbReference type="InterPro" id="IPR032871">
    <property type="entry name" value="AHH_dom_containing"/>
</dbReference>
<dbReference type="Pfam" id="PF14412">
    <property type="entry name" value="AHH"/>
    <property type="match status" value="1"/>
</dbReference>
<dbReference type="AlphaFoldDB" id="A0A5P9CM87"/>
<dbReference type="KEGG" id="vaq:FIV01_11620"/>
<proteinExistence type="predicted"/>
<dbReference type="RefSeq" id="WP_152431124.1">
    <property type="nucleotide sequence ID" value="NZ_CBCSDK010000001.1"/>
</dbReference>
<name>A0A5P9CM87_9VIBR</name>
<dbReference type="OrthoDB" id="5896307at2"/>
<organism evidence="1 2">
    <name type="scientific">Vibrio aquimaris</name>
    <dbReference type="NCBI Taxonomy" id="2587862"/>
    <lineage>
        <taxon>Bacteria</taxon>
        <taxon>Pseudomonadati</taxon>
        <taxon>Pseudomonadota</taxon>
        <taxon>Gammaproteobacteria</taxon>
        <taxon>Vibrionales</taxon>
        <taxon>Vibrionaceae</taxon>
        <taxon>Vibrio</taxon>
    </lineage>
</organism>
<accession>A0A5P9CM87</accession>
<evidence type="ECO:0000313" key="1">
    <source>
        <dbReference type="EMBL" id="QFT27081.1"/>
    </source>
</evidence>
<dbReference type="EMBL" id="CP045350">
    <property type="protein sequence ID" value="QFT27081.1"/>
    <property type="molecule type" value="Genomic_DNA"/>
</dbReference>
<protein>
    <submittedName>
        <fullName evidence="1">Uncharacterized protein</fullName>
    </submittedName>
</protein>
<sequence>MSTKLNQEAAESDFVDGKIEKKGYRKRWVRNVKNDKEHPFNNGIHMDTHHLISAEAVKMSKLGESLVSKGYDINQLSNLVGLPATLPAACQLHCQLHRGDHTFSRPEEKPYHRYVSGELTDPEIRRSIKECYGKTKKTETDADIHKLLDPISIKILKKINRIEKGQFFSLPLTKISHYFIPGGPGCAGQFDINLAELCPDNNCAHSRLHYQSEEQDRDGADKRYQNSGARWNKKTITYQSTRWTPKVGQ</sequence>
<reference evidence="1 2" key="1">
    <citation type="submission" date="2019-10" db="EMBL/GenBank/DDBJ databases">
        <title>Complete genome sequence of Vibrio sp. strain THAF100, isolated from non-filtered water from the water column of tank 6 of a marine aquarium containing stony-coral fragments. Water maintained at 26 degree C.</title>
        <authorList>
            <person name="Ruckert C."/>
            <person name="Franco A."/>
            <person name="Kalinowski J."/>
            <person name="Glaeser S."/>
        </authorList>
    </citation>
    <scope>NUCLEOTIDE SEQUENCE [LARGE SCALE GENOMIC DNA]</scope>
    <source>
        <strain evidence="1 2">THAF100</strain>
    </source>
</reference>
<keyword evidence="2" id="KW-1185">Reference proteome</keyword>
<evidence type="ECO:0000313" key="2">
    <source>
        <dbReference type="Proteomes" id="UP000326936"/>
    </source>
</evidence>
<dbReference type="Proteomes" id="UP000326936">
    <property type="component" value="Chromosome"/>
</dbReference>
<gene>
    <name evidence="1" type="ORF">FIV01_11620</name>
</gene>